<dbReference type="InterPro" id="IPR002738">
    <property type="entry name" value="RNase_P_p30"/>
</dbReference>
<evidence type="ECO:0000256" key="1">
    <source>
        <dbReference type="ARBA" id="ARBA00004123"/>
    </source>
</evidence>
<dbReference type="Gene3D" id="3.20.20.140">
    <property type="entry name" value="Metal-dependent hydrolases"/>
    <property type="match status" value="1"/>
</dbReference>
<keyword evidence="5" id="KW-1185">Reference proteome</keyword>
<dbReference type="Proteomes" id="UP001230268">
    <property type="component" value="Unassembled WGS sequence"/>
</dbReference>
<dbReference type="SUPFAM" id="SSF89550">
    <property type="entry name" value="PHP domain-like"/>
    <property type="match status" value="1"/>
</dbReference>
<gene>
    <name evidence="4" type="ORF">BgAZ_105900</name>
</gene>
<reference evidence="4" key="1">
    <citation type="submission" date="2023-08" db="EMBL/GenBank/DDBJ databases">
        <title>Draft sequence of the Babesia gibsoni genome.</title>
        <authorList>
            <person name="Yamagishi J.Y."/>
            <person name="Xuan X.X."/>
        </authorList>
    </citation>
    <scope>NUCLEOTIDE SEQUENCE</scope>
    <source>
        <strain evidence="4">Azabu</strain>
    </source>
</reference>
<dbReference type="InterPro" id="IPR016195">
    <property type="entry name" value="Pol/histidinol_Pase-like"/>
</dbReference>
<organism evidence="4 5">
    <name type="scientific">Babesia gibsoni</name>
    <dbReference type="NCBI Taxonomy" id="33632"/>
    <lineage>
        <taxon>Eukaryota</taxon>
        <taxon>Sar</taxon>
        <taxon>Alveolata</taxon>
        <taxon>Apicomplexa</taxon>
        <taxon>Aconoidasida</taxon>
        <taxon>Piroplasmida</taxon>
        <taxon>Babesiidae</taxon>
        <taxon>Babesia</taxon>
    </lineage>
</organism>
<name>A0AAD8PG05_BABGI</name>
<dbReference type="PANTHER" id="PTHR13031:SF0">
    <property type="entry name" value="RIBONUCLEASE P PROTEIN SUBUNIT P30"/>
    <property type="match status" value="1"/>
</dbReference>
<evidence type="ECO:0000313" key="4">
    <source>
        <dbReference type="EMBL" id="KAK1444684.1"/>
    </source>
</evidence>
<comment type="similarity">
    <text evidence="2">Belongs to the eukaryotic/archaeal RNase P protein component 3 family.</text>
</comment>
<dbReference type="GO" id="GO:0003723">
    <property type="term" value="F:RNA binding"/>
    <property type="evidence" value="ECO:0007669"/>
    <property type="project" value="TreeGrafter"/>
</dbReference>
<dbReference type="EMBL" id="JAVEPI010000001">
    <property type="protein sequence ID" value="KAK1444684.1"/>
    <property type="molecule type" value="Genomic_DNA"/>
</dbReference>
<accession>A0AAD8PG05</accession>
<dbReference type="GO" id="GO:0008033">
    <property type="term" value="P:tRNA processing"/>
    <property type="evidence" value="ECO:0007669"/>
    <property type="project" value="UniProtKB-KW"/>
</dbReference>
<comment type="caution">
    <text evidence="4">The sequence shown here is derived from an EMBL/GenBank/DDBJ whole genome shotgun (WGS) entry which is preliminary data.</text>
</comment>
<evidence type="ECO:0000256" key="2">
    <source>
        <dbReference type="ARBA" id="ARBA00007331"/>
    </source>
</evidence>
<dbReference type="GO" id="GO:0005634">
    <property type="term" value="C:nucleus"/>
    <property type="evidence" value="ECO:0007669"/>
    <property type="project" value="UniProtKB-SubCell"/>
</dbReference>
<sequence length="281" mass="30756">MIDLNVPWTNTKDGLLLLKSLKAQGWSTLGANVYCQCDKDGILDIKINLPSSHEDRSASDSDSYCNTFSTTLGRYHPNGPTLIRRITIVLHDGFQPNSVSKIADSRDYDIIAVMPTTQKTFQAACDTVNCDLINLDYYCHCIPFKIKRGMVMAALNRGCYFEVTMSTLDHLSDMGFEGKAVGKAFRSNFCGILNYIPLKRLVLSPGNNSVHKVLRPDTFIAVCNELVSNAIGAPSETVQCITMAPRGCISKGAARQTYGTGILVHKTGEALGNKFSTLTTL</sequence>
<comment type="subcellular location">
    <subcellularLocation>
        <location evidence="1">Nucleus</location>
    </subcellularLocation>
</comment>
<protein>
    <submittedName>
        <fullName evidence="4">Uncharacterized protein</fullName>
    </submittedName>
</protein>
<evidence type="ECO:0000256" key="3">
    <source>
        <dbReference type="ARBA" id="ARBA00022694"/>
    </source>
</evidence>
<proteinExistence type="inferred from homology"/>
<evidence type="ECO:0000313" key="5">
    <source>
        <dbReference type="Proteomes" id="UP001230268"/>
    </source>
</evidence>
<dbReference type="PANTHER" id="PTHR13031">
    <property type="entry name" value="RIBONUCLEASE P SUBUNIT P30"/>
    <property type="match status" value="1"/>
</dbReference>
<dbReference type="Pfam" id="PF01876">
    <property type="entry name" value="RNase_P_p30"/>
    <property type="match status" value="1"/>
</dbReference>
<dbReference type="AlphaFoldDB" id="A0AAD8PG05"/>
<keyword evidence="3" id="KW-0819">tRNA processing</keyword>